<keyword evidence="2" id="KW-0040">ANK repeat</keyword>
<dbReference type="AlphaFoldDB" id="A0A8S9ZFT0"/>
<evidence type="ECO:0000256" key="1">
    <source>
        <dbReference type="ARBA" id="ARBA00022771"/>
    </source>
</evidence>
<keyword evidence="4" id="KW-1185">Reference proteome</keyword>
<accession>A0A8S9ZFT0</accession>
<evidence type="ECO:0000313" key="4">
    <source>
        <dbReference type="Proteomes" id="UP000605970"/>
    </source>
</evidence>
<dbReference type="GO" id="GO:0008270">
    <property type="term" value="F:zinc ion binding"/>
    <property type="evidence" value="ECO:0007669"/>
    <property type="project" value="UniProtKB-KW"/>
</dbReference>
<dbReference type="Proteomes" id="UP000605970">
    <property type="component" value="Unassembled WGS sequence"/>
</dbReference>
<dbReference type="Gene3D" id="1.25.40.20">
    <property type="entry name" value="Ankyrin repeat-containing domain"/>
    <property type="match status" value="1"/>
</dbReference>
<evidence type="ECO:0000256" key="2">
    <source>
        <dbReference type="PROSITE-ProRule" id="PRU00023"/>
    </source>
</evidence>
<dbReference type="GO" id="GO:0003924">
    <property type="term" value="F:GTPase activity"/>
    <property type="evidence" value="ECO:0007669"/>
    <property type="project" value="TreeGrafter"/>
</dbReference>
<keyword evidence="1" id="KW-0863">Zinc-finger</keyword>
<keyword evidence="1" id="KW-0479">Metal-binding</keyword>
<gene>
    <name evidence="3" type="ORF">Mgra_00008454</name>
</gene>
<dbReference type="EMBL" id="JABEBT010000111">
    <property type="protein sequence ID" value="KAF7632142.1"/>
    <property type="molecule type" value="Genomic_DNA"/>
</dbReference>
<dbReference type="PANTHER" id="PTHR45819">
    <property type="entry name" value="CENTAURIN-GAMMA-1A"/>
    <property type="match status" value="1"/>
</dbReference>
<dbReference type="PANTHER" id="PTHR45819:SF5">
    <property type="entry name" value="CENTAURIN-GAMMA-1A"/>
    <property type="match status" value="1"/>
</dbReference>
<dbReference type="InterPro" id="IPR002110">
    <property type="entry name" value="Ankyrin_rpt"/>
</dbReference>
<dbReference type="Pfam" id="PF12796">
    <property type="entry name" value="Ank_2"/>
    <property type="match status" value="1"/>
</dbReference>
<keyword evidence="1" id="KW-0862">Zinc</keyword>
<feature type="repeat" description="ANK" evidence="2">
    <location>
        <begin position="55"/>
        <end position="87"/>
    </location>
</feature>
<reference evidence="3" key="1">
    <citation type="journal article" date="2020" name="Ecol. Evol.">
        <title>Genome structure and content of the rice root-knot nematode (Meloidogyne graminicola).</title>
        <authorList>
            <person name="Phan N.T."/>
            <person name="Danchin E.G.J."/>
            <person name="Klopp C."/>
            <person name="Perfus-Barbeoch L."/>
            <person name="Kozlowski D.K."/>
            <person name="Koutsovoulos G.D."/>
            <person name="Lopez-Roques C."/>
            <person name="Bouchez O."/>
            <person name="Zahm M."/>
            <person name="Besnard G."/>
            <person name="Bellafiore S."/>
        </authorList>
    </citation>
    <scope>NUCLEOTIDE SEQUENCE</scope>
    <source>
        <strain evidence="3">VN-18</strain>
    </source>
</reference>
<sequence length="182" mass="20022">MKYVEKAFLPPLATDRTPIQLLVDAVLSRNVVNLLSIFPRLDKNDINTPIGGNNDRRTVIHLACGIGAPEILQLLIWYNACINAIDDQGRSALWHAQLNGSVDCVSILKHNINIQIYKTISKNHNVPISLPNVLTLPAKLAKNPPELFFSAAFVSIVSASSNSFRFGSQPNLPNLGTFKILK</sequence>
<proteinExistence type="predicted"/>
<evidence type="ECO:0008006" key="5">
    <source>
        <dbReference type="Google" id="ProtNLM"/>
    </source>
</evidence>
<dbReference type="OrthoDB" id="5874017at2759"/>
<dbReference type="SUPFAM" id="SSF48403">
    <property type="entry name" value="Ankyrin repeat"/>
    <property type="match status" value="1"/>
</dbReference>
<dbReference type="GO" id="GO:0005096">
    <property type="term" value="F:GTPase activator activity"/>
    <property type="evidence" value="ECO:0007669"/>
    <property type="project" value="TreeGrafter"/>
</dbReference>
<name>A0A8S9ZFT0_9BILA</name>
<comment type="caution">
    <text evidence="3">The sequence shown here is derived from an EMBL/GenBank/DDBJ whole genome shotgun (WGS) entry which is preliminary data.</text>
</comment>
<protein>
    <recommendedName>
        <fullName evidence="5">ANK_REP_REGION domain-containing protein</fullName>
    </recommendedName>
</protein>
<dbReference type="InterPro" id="IPR051282">
    <property type="entry name" value="Arf-GAP_GTPase_ANK_PH"/>
</dbReference>
<dbReference type="PROSITE" id="PS50088">
    <property type="entry name" value="ANK_REPEAT"/>
    <property type="match status" value="1"/>
</dbReference>
<organism evidence="3 4">
    <name type="scientific">Meloidogyne graminicola</name>
    <dbReference type="NCBI Taxonomy" id="189291"/>
    <lineage>
        <taxon>Eukaryota</taxon>
        <taxon>Metazoa</taxon>
        <taxon>Ecdysozoa</taxon>
        <taxon>Nematoda</taxon>
        <taxon>Chromadorea</taxon>
        <taxon>Rhabditida</taxon>
        <taxon>Tylenchina</taxon>
        <taxon>Tylenchomorpha</taxon>
        <taxon>Tylenchoidea</taxon>
        <taxon>Meloidogynidae</taxon>
        <taxon>Meloidogyninae</taxon>
        <taxon>Meloidogyne</taxon>
    </lineage>
</organism>
<evidence type="ECO:0000313" key="3">
    <source>
        <dbReference type="EMBL" id="KAF7632142.1"/>
    </source>
</evidence>
<dbReference type="InterPro" id="IPR036770">
    <property type="entry name" value="Ankyrin_rpt-contain_sf"/>
</dbReference>